<reference evidence="1" key="1">
    <citation type="submission" date="2019-12" db="EMBL/GenBank/DDBJ databases">
        <title>Genome sequencing and annotation of Brassica cretica.</title>
        <authorList>
            <person name="Studholme D.J."/>
            <person name="Sarris P.F."/>
        </authorList>
    </citation>
    <scope>NUCLEOTIDE SEQUENCE</scope>
    <source>
        <strain evidence="1">PFS-102/07</strain>
        <tissue evidence="1">Leaf</tissue>
    </source>
</reference>
<dbReference type="AlphaFoldDB" id="A0A8S9FED9"/>
<evidence type="ECO:0000313" key="1">
    <source>
        <dbReference type="EMBL" id="KAF2532055.1"/>
    </source>
</evidence>
<sequence>MLLPPLCLLGLSLVYPGVVVFVSLLFDGNFTDLGCRLRLRLLHKHLRNNIRELCVDCFLWINGEMDNDSSCFFGEVCVRNHLEIVEQSNLDWRLISEAHVMTSSIMGIPEAEEARGYALTTMSKTKRLEG</sequence>
<accession>A0A8S9FED9</accession>
<organism evidence="1">
    <name type="scientific">Brassica cretica</name>
    <name type="common">Mustard</name>
    <dbReference type="NCBI Taxonomy" id="69181"/>
    <lineage>
        <taxon>Eukaryota</taxon>
        <taxon>Viridiplantae</taxon>
        <taxon>Streptophyta</taxon>
        <taxon>Embryophyta</taxon>
        <taxon>Tracheophyta</taxon>
        <taxon>Spermatophyta</taxon>
        <taxon>Magnoliopsida</taxon>
        <taxon>eudicotyledons</taxon>
        <taxon>Gunneridae</taxon>
        <taxon>Pentapetalae</taxon>
        <taxon>rosids</taxon>
        <taxon>malvids</taxon>
        <taxon>Brassicales</taxon>
        <taxon>Brassicaceae</taxon>
        <taxon>Brassiceae</taxon>
        <taxon>Brassica</taxon>
    </lineage>
</organism>
<gene>
    <name evidence="2" type="ORF">F2Q69_00046784</name>
    <name evidence="1" type="ORF">F2Q70_00031177</name>
</gene>
<protein>
    <submittedName>
        <fullName evidence="1">Uncharacterized protein</fullName>
    </submittedName>
</protein>
<proteinExistence type="predicted"/>
<name>A0A8S9FED9_BRACR</name>
<comment type="caution">
    <text evidence="1">The sequence shown here is derived from an EMBL/GenBank/DDBJ whole genome shotgun (WGS) entry which is preliminary data.</text>
</comment>
<dbReference type="EMBL" id="QGKX02001347">
    <property type="protein sequence ID" value="KAF3525034.1"/>
    <property type="molecule type" value="Genomic_DNA"/>
</dbReference>
<reference evidence="2" key="2">
    <citation type="submission" date="2019-12" db="EMBL/GenBank/DDBJ databases">
        <title>Genome sequencing and annotation of Brassica cretica.</title>
        <authorList>
            <person name="Studholme D.J."/>
            <person name="Sarris P."/>
        </authorList>
    </citation>
    <scope>NUCLEOTIDE SEQUENCE</scope>
    <source>
        <strain evidence="2">PFS-109/04</strain>
        <tissue evidence="2">Leaf</tissue>
    </source>
</reference>
<evidence type="ECO:0000313" key="2">
    <source>
        <dbReference type="EMBL" id="KAF3525034.1"/>
    </source>
</evidence>
<dbReference type="Proteomes" id="UP000712600">
    <property type="component" value="Unassembled WGS sequence"/>
</dbReference>
<dbReference type="EMBL" id="QGKY02002305">
    <property type="protein sequence ID" value="KAF2532055.1"/>
    <property type="molecule type" value="Genomic_DNA"/>
</dbReference>